<sequence length="230" mass="26414">MDDANCRSKKMLDSGYRVPFVLEEDRREEPKTQMYECIVLRVRGTPPTCHWAFTYRGNYTKILSIRSSLKEDFKAEESFVCRKANAALKIYTQRTRGPEYELHVICGLNSNVVNPGIRALHYGARLSKHRCKSQYSHINFFGESNSDKEDTIDEPSCWLVAGHPGHCFHCEDEGAKIIHPDLKKYNGRDIDFEEMACDSHSNCITTEDIIKSRRAHTDSCGHIRGGLYLF</sequence>
<dbReference type="PANTHER" id="PTHR33120:SF53">
    <property type="entry name" value="OS03G0697833 PROTEIN"/>
    <property type="match status" value="1"/>
</dbReference>
<protein>
    <submittedName>
        <fullName evidence="2">PH01B001G05.8 protein</fullName>
    </submittedName>
</protein>
<dbReference type="EMBL" id="FO203436">
    <property type="protein sequence ID" value="CCI55285.1"/>
    <property type="molecule type" value="Genomic_DNA"/>
</dbReference>
<dbReference type="Pfam" id="PF12274">
    <property type="entry name" value="DUF3615"/>
    <property type="match status" value="1"/>
</dbReference>
<reference evidence="2" key="1">
    <citation type="submission" date="2012-05" db="EMBL/GenBank/DDBJ databases">
        <authorList>
            <person name="Han B."/>
            <person name="Lu Y."/>
            <person name="Feng Q."/>
            <person name="Zhao Q."/>
            <person name="Lu T.T."/>
            <person name="Li Y."/>
            <person name="Liu K.Y."/>
            <person name="Huang X.H."/>
            <person name="Fan D.L."/>
            <person name="Weng Q.J."/>
            <person name="Zhang L."/>
            <person name="Lu Y.Q."/>
            <person name="Guo Y.L."/>
            <person name="Li W.J."/>
            <person name="Zhou C.C."/>
            <person name="Lu H.Y."/>
            <person name="Huang T."/>
            <person name="Zhu C.R."/>
            <person name="Zhao Y."/>
            <person name="Hu T."/>
            <person name="Yao N."/>
        </authorList>
    </citation>
    <scope>NUCLEOTIDE SEQUENCE</scope>
</reference>
<proteinExistence type="predicted"/>
<dbReference type="AlphaFoldDB" id="L0P1Y1"/>
<name>L0P1Y1_PHYED</name>
<organism evidence="2">
    <name type="scientific">Phyllostachys edulis</name>
    <name type="common">Tortoise shell bamboo</name>
    <name type="synonym">Bambusa edulis</name>
    <dbReference type="NCBI Taxonomy" id="38705"/>
    <lineage>
        <taxon>Eukaryota</taxon>
        <taxon>Viridiplantae</taxon>
        <taxon>Streptophyta</taxon>
        <taxon>Embryophyta</taxon>
        <taxon>Tracheophyta</taxon>
        <taxon>Spermatophyta</taxon>
        <taxon>Magnoliopsida</taxon>
        <taxon>Liliopsida</taxon>
        <taxon>Poales</taxon>
        <taxon>Poaceae</taxon>
        <taxon>BOP clade</taxon>
        <taxon>Bambusoideae</taxon>
        <taxon>Arundinarodae</taxon>
        <taxon>Arundinarieae</taxon>
        <taxon>Arundinariinae</taxon>
        <taxon>Phyllostachys</taxon>
    </lineage>
</organism>
<feature type="domain" description="DUF3615" evidence="1">
    <location>
        <begin position="84"/>
        <end position="180"/>
    </location>
</feature>
<gene>
    <name evidence="2" type="primary">PH01B001G05.8</name>
</gene>
<dbReference type="PANTHER" id="PTHR33120">
    <property type="entry name" value="EXPRESSED PROTEIN-RELATED"/>
    <property type="match status" value="1"/>
</dbReference>
<dbReference type="InterPro" id="IPR022059">
    <property type="entry name" value="DUF3615"/>
</dbReference>
<evidence type="ECO:0000259" key="1">
    <source>
        <dbReference type="Pfam" id="PF12274"/>
    </source>
</evidence>
<evidence type="ECO:0000313" key="2">
    <source>
        <dbReference type="EMBL" id="CCI55285.1"/>
    </source>
</evidence>
<accession>L0P1Y1</accession>